<organism evidence="2 3">
    <name type="scientific">Rhipicephalus sanguineus</name>
    <name type="common">Brown dog tick</name>
    <name type="synonym">Ixodes sanguineus</name>
    <dbReference type="NCBI Taxonomy" id="34632"/>
    <lineage>
        <taxon>Eukaryota</taxon>
        <taxon>Metazoa</taxon>
        <taxon>Ecdysozoa</taxon>
        <taxon>Arthropoda</taxon>
        <taxon>Chelicerata</taxon>
        <taxon>Arachnida</taxon>
        <taxon>Acari</taxon>
        <taxon>Parasitiformes</taxon>
        <taxon>Ixodida</taxon>
        <taxon>Ixodoidea</taxon>
        <taxon>Ixodidae</taxon>
        <taxon>Rhipicephalinae</taxon>
        <taxon>Rhipicephalus</taxon>
        <taxon>Rhipicephalus</taxon>
    </lineage>
</organism>
<feature type="region of interest" description="Disordered" evidence="1">
    <location>
        <begin position="360"/>
        <end position="381"/>
    </location>
</feature>
<feature type="compositionally biased region" description="Basic residues" evidence="1">
    <location>
        <begin position="221"/>
        <end position="231"/>
    </location>
</feature>
<feature type="compositionally biased region" description="Basic and acidic residues" evidence="1">
    <location>
        <begin position="368"/>
        <end position="381"/>
    </location>
</feature>
<dbReference type="VEuPathDB" id="VectorBase:RSAN_040635"/>
<dbReference type="Proteomes" id="UP000821837">
    <property type="component" value="Unassembled WGS sequence"/>
</dbReference>
<dbReference type="AlphaFoldDB" id="A0A9D4T1R3"/>
<name>A0A9D4T1R3_RHISA</name>
<evidence type="ECO:0000313" key="3">
    <source>
        <dbReference type="Proteomes" id="UP000821837"/>
    </source>
</evidence>
<sequence length="381" mass="42695">MFQPAEAWQPQFDPPLPPFRTYNLESWFEDFAAALELNGIWLQAFMFEVHLRSGIFVKEEQWASLLSRPKDSLFCKEATKLLCSILELQNKNPTVAPCRRLVRQEDKRATEEGPDTKKFGGCGYRVISKDSSRHPESQDTKTRWANAFSPFYGPFSVHATRDAESSGAGRVPQGADGVNPMESAASAGDAQDTDADVRTMDVQQECDESPATTDNEEGWHTVHHGRRRKPGHGSAGDADGSHGANNKGEPSLGKTQANTQERRINRIEKASRMPKLPAGDYKVVIRPRGGLCVAALGPMDITRGIHEAAATPPEVRQFDVICPNKTQNIMVVSTPDPDRADQYRRIKKYLYAANNMKWQRMKQHQKIQPRESLEESHSRKP</sequence>
<dbReference type="EMBL" id="JABSTV010001248">
    <property type="protein sequence ID" value="KAH7968671.1"/>
    <property type="molecule type" value="Genomic_DNA"/>
</dbReference>
<comment type="caution">
    <text evidence="2">The sequence shown here is derived from an EMBL/GenBank/DDBJ whole genome shotgun (WGS) entry which is preliminary data.</text>
</comment>
<feature type="compositionally biased region" description="Low complexity" evidence="1">
    <location>
        <begin position="235"/>
        <end position="244"/>
    </location>
</feature>
<accession>A0A9D4T1R3</accession>
<evidence type="ECO:0000256" key="1">
    <source>
        <dbReference type="SAM" id="MobiDB-lite"/>
    </source>
</evidence>
<gene>
    <name evidence="2" type="ORF">HPB52_010614</name>
</gene>
<feature type="region of interest" description="Disordered" evidence="1">
    <location>
        <begin position="163"/>
        <end position="260"/>
    </location>
</feature>
<protein>
    <submittedName>
        <fullName evidence="2">Uncharacterized protein</fullName>
    </submittedName>
</protein>
<keyword evidence="3" id="KW-1185">Reference proteome</keyword>
<evidence type="ECO:0000313" key="2">
    <source>
        <dbReference type="EMBL" id="KAH7968671.1"/>
    </source>
</evidence>
<reference evidence="2" key="1">
    <citation type="journal article" date="2020" name="Cell">
        <title>Large-Scale Comparative Analyses of Tick Genomes Elucidate Their Genetic Diversity and Vector Capacities.</title>
        <authorList>
            <consortium name="Tick Genome and Microbiome Consortium (TIGMIC)"/>
            <person name="Jia N."/>
            <person name="Wang J."/>
            <person name="Shi W."/>
            <person name="Du L."/>
            <person name="Sun Y."/>
            <person name="Zhan W."/>
            <person name="Jiang J.F."/>
            <person name="Wang Q."/>
            <person name="Zhang B."/>
            <person name="Ji P."/>
            <person name="Bell-Sakyi L."/>
            <person name="Cui X.M."/>
            <person name="Yuan T.T."/>
            <person name="Jiang B.G."/>
            <person name="Yang W.F."/>
            <person name="Lam T.T."/>
            <person name="Chang Q.C."/>
            <person name="Ding S.J."/>
            <person name="Wang X.J."/>
            <person name="Zhu J.G."/>
            <person name="Ruan X.D."/>
            <person name="Zhao L."/>
            <person name="Wei J.T."/>
            <person name="Ye R.Z."/>
            <person name="Que T.C."/>
            <person name="Du C.H."/>
            <person name="Zhou Y.H."/>
            <person name="Cheng J.X."/>
            <person name="Dai P.F."/>
            <person name="Guo W.B."/>
            <person name="Han X.H."/>
            <person name="Huang E.J."/>
            <person name="Li L.F."/>
            <person name="Wei W."/>
            <person name="Gao Y.C."/>
            <person name="Liu J.Z."/>
            <person name="Shao H.Z."/>
            <person name="Wang X."/>
            <person name="Wang C.C."/>
            <person name="Yang T.C."/>
            <person name="Huo Q.B."/>
            <person name="Li W."/>
            <person name="Chen H.Y."/>
            <person name="Chen S.E."/>
            <person name="Zhou L.G."/>
            <person name="Ni X.B."/>
            <person name="Tian J.H."/>
            <person name="Sheng Y."/>
            <person name="Liu T."/>
            <person name="Pan Y.S."/>
            <person name="Xia L.Y."/>
            <person name="Li J."/>
            <person name="Zhao F."/>
            <person name="Cao W.C."/>
        </authorList>
    </citation>
    <scope>NUCLEOTIDE SEQUENCE</scope>
    <source>
        <strain evidence="2">Rsan-2018</strain>
    </source>
</reference>
<reference evidence="2" key="2">
    <citation type="submission" date="2021-09" db="EMBL/GenBank/DDBJ databases">
        <authorList>
            <person name="Jia N."/>
            <person name="Wang J."/>
            <person name="Shi W."/>
            <person name="Du L."/>
            <person name="Sun Y."/>
            <person name="Zhan W."/>
            <person name="Jiang J."/>
            <person name="Wang Q."/>
            <person name="Zhang B."/>
            <person name="Ji P."/>
            <person name="Sakyi L.B."/>
            <person name="Cui X."/>
            <person name="Yuan T."/>
            <person name="Jiang B."/>
            <person name="Yang W."/>
            <person name="Lam T.T.-Y."/>
            <person name="Chang Q."/>
            <person name="Ding S."/>
            <person name="Wang X."/>
            <person name="Zhu J."/>
            <person name="Ruan X."/>
            <person name="Zhao L."/>
            <person name="Wei J."/>
            <person name="Que T."/>
            <person name="Du C."/>
            <person name="Cheng J."/>
            <person name="Dai P."/>
            <person name="Han X."/>
            <person name="Huang E."/>
            <person name="Gao Y."/>
            <person name="Liu J."/>
            <person name="Shao H."/>
            <person name="Ye R."/>
            <person name="Li L."/>
            <person name="Wei W."/>
            <person name="Wang X."/>
            <person name="Wang C."/>
            <person name="Huo Q."/>
            <person name="Li W."/>
            <person name="Guo W."/>
            <person name="Chen H."/>
            <person name="Chen S."/>
            <person name="Zhou L."/>
            <person name="Zhou L."/>
            <person name="Ni X."/>
            <person name="Tian J."/>
            <person name="Zhou Y."/>
            <person name="Sheng Y."/>
            <person name="Liu T."/>
            <person name="Pan Y."/>
            <person name="Xia L."/>
            <person name="Li J."/>
            <person name="Zhao F."/>
            <person name="Cao W."/>
        </authorList>
    </citation>
    <scope>NUCLEOTIDE SEQUENCE</scope>
    <source>
        <strain evidence="2">Rsan-2018</strain>
        <tissue evidence="2">Larvae</tissue>
    </source>
</reference>
<proteinExistence type="predicted"/>